<dbReference type="RefSeq" id="WP_169422826.1">
    <property type="nucleotide sequence ID" value="NZ_JABBFX010000005.1"/>
</dbReference>
<evidence type="ECO:0000313" key="2">
    <source>
        <dbReference type="EMBL" id="NML48493.1"/>
    </source>
</evidence>
<dbReference type="Gene3D" id="3.20.20.410">
    <property type="entry name" value="Protein of unknown function UPF0759"/>
    <property type="match status" value="1"/>
</dbReference>
<protein>
    <submittedName>
        <fullName evidence="2">DUF72 domain-containing protein</fullName>
    </submittedName>
</protein>
<dbReference type="PANTHER" id="PTHR30348">
    <property type="entry name" value="UNCHARACTERIZED PROTEIN YECE"/>
    <property type="match status" value="1"/>
</dbReference>
<name>A0A848HJ07_9BURK</name>
<organism evidence="2 3">
    <name type="scientific">Ramlibacter agri</name>
    <dbReference type="NCBI Taxonomy" id="2728837"/>
    <lineage>
        <taxon>Bacteria</taxon>
        <taxon>Pseudomonadati</taxon>
        <taxon>Pseudomonadota</taxon>
        <taxon>Betaproteobacteria</taxon>
        <taxon>Burkholderiales</taxon>
        <taxon>Comamonadaceae</taxon>
        <taxon>Ramlibacter</taxon>
    </lineage>
</organism>
<dbReference type="AlphaFoldDB" id="A0A848HJ07"/>
<dbReference type="SUPFAM" id="SSF117396">
    <property type="entry name" value="TM1631-like"/>
    <property type="match status" value="1"/>
</dbReference>
<proteinExistence type="predicted"/>
<reference evidence="2 3" key="1">
    <citation type="submission" date="2020-04" db="EMBL/GenBank/DDBJ databases">
        <title>Ramlibacter sp. G-1-2-2 isolated from soil.</title>
        <authorList>
            <person name="Dahal R.H."/>
        </authorList>
    </citation>
    <scope>NUCLEOTIDE SEQUENCE [LARGE SCALE GENOMIC DNA]</scope>
    <source>
        <strain evidence="2 3">G-1-2-2</strain>
    </source>
</reference>
<accession>A0A848HJ07</accession>
<dbReference type="PANTHER" id="PTHR30348:SF14">
    <property type="entry name" value="BLR8050 PROTEIN"/>
    <property type="match status" value="1"/>
</dbReference>
<dbReference type="Proteomes" id="UP000541185">
    <property type="component" value="Unassembled WGS sequence"/>
</dbReference>
<feature type="compositionally biased region" description="Basic and acidic residues" evidence="1">
    <location>
        <begin position="256"/>
        <end position="266"/>
    </location>
</feature>
<dbReference type="Pfam" id="PF01904">
    <property type="entry name" value="DUF72"/>
    <property type="match status" value="1"/>
</dbReference>
<gene>
    <name evidence="2" type="ORF">HHL11_32405</name>
</gene>
<feature type="region of interest" description="Disordered" evidence="1">
    <location>
        <begin position="236"/>
        <end position="266"/>
    </location>
</feature>
<sequence>MIRSGCAGWALPRAVREEFGPGDSQLARYATRLPAVEINTSFYRPHQRKVYERWAASVPADFRFSAKLPKAITHERRFVDCEALLDTFLAEVTGLGEKLGWLLVQLPPSFAFESAVALPFLELLSERFDGNIACEPRHASWFGYNVDALLRELRIARVLADPVRIDEARAPGGWTARVYLRLHGSPRMYFSPYEPELLQALAARLRLADRECEEAWCIFDNTGSGAAAANALELQRLTPGASRRTPASAPGPAAPKPDRTSRAGRS</sequence>
<evidence type="ECO:0000256" key="1">
    <source>
        <dbReference type="SAM" id="MobiDB-lite"/>
    </source>
</evidence>
<dbReference type="EMBL" id="JABBFX010000005">
    <property type="protein sequence ID" value="NML48493.1"/>
    <property type="molecule type" value="Genomic_DNA"/>
</dbReference>
<dbReference type="InterPro" id="IPR036520">
    <property type="entry name" value="UPF0759_sf"/>
</dbReference>
<dbReference type="InterPro" id="IPR002763">
    <property type="entry name" value="DUF72"/>
</dbReference>
<comment type="caution">
    <text evidence="2">The sequence shown here is derived from an EMBL/GenBank/DDBJ whole genome shotgun (WGS) entry which is preliminary data.</text>
</comment>
<feature type="compositionally biased region" description="Low complexity" evidence="1">
    <location>
        <begin position="241"/>
        <end position="251"/>
    </location>
</feature>
<evidence type="ECO:0000313" key="3">
    <source>
        <dbReference type="Proteomes" id="UP000541185"/>
    </source>
</evidence>
<keyword evidence="3" id="KW-1185">Reference proteome</keyword>